<dbReference type="InterPro" id="IPR050282">
    <property type="entry name" value="Cycloisomerase_2"/>
</dbReference>
<dbReference type="SUPFAM" id="SSF51004">
    <property type="entry name" value="C-terminal (heme d1) domain of cytochrome cd1-nitrite reductase"/>
    <property type="match status" value="1"/>
</dbReference>
<dbReference type="InterPro" id="IPR019405">
    <property type="entry name" value="Lactonase_7-beta_prop"/>
</dbReference>
<dbReference type="EMBL" id="JBHSNC010000035">
    <property type="protein sequence ID" value="MFC5530023.1"/>
    <property type="molecule type" value="Genomic_DNA"/>
</dbReference>
<dbReference type="PANTHER" id="PTHR30344">
    <property type="entry name" value="6-PHOSPHOGLUCONOLACTONASE-RELATED"/>
    <property type="match status" value="1"/>
</dbReference>
<reference evidence="3" key="1">
    <citation type="journal article" date="2019" name="Int. J. Syst. Evol. Microbiol.">
        <title>The Global Catalogue of Microorganisms (GCM) 10K type strain sequencing project: providing services to taxonomists for standard genome sequencing and annotation.</title>
        <authorList>
            <consortium name="The Broad Institute Genomics Platform"/>
            <consortium name="The Broad Institute Genome Sequencing Center for Infectious Disease"/>
            <person name="Wu L."/>
            <person name="Ma J."/>
        </authorList>
    </citation>
    <scope>NUCLEOTIDE SEQUENCE [LARGE SCALE GENOMIC DNA]</scope>
    <source>
        <strain evidence="3">CGMCC 1.18578</strain>
    </source>
</reference>
<comment type="similarity">
    <text evidence="1">Belongs to the cycloisomerase 2 family.</text>
</comment>
<dbReference type="Proteomes" id="UP001596108">
    <property type="component" value="Unassembled WGS sequence"/>
</dbReference>
<dbReference type="InterPro" id="IPR015943">
    <property type="entry name" value="WD40/YVTN_repeat-like_dom_sf"/>
</dbReference>
<evidence type="ECO:0000313" key="3">
    <source>
        <dbReference type="Proteomes" id="UP001596108"/>
    </source>
</evidence>
<dbReference type="PANTHER" id="PTHR30344:SF1">
    <property type="entry name" value="6-PHOSPHOGLUCONOLACTONASE"/>
    <property type="match status" value="1"/>
</dbReference>
<organism evidence="2 3">
    <name type="scientific">Cohnella yongneupensis</name>
    <dbReference type="NCBI Taxonomy" id="425006"/>
    <lineage>
        <taxon>Bacteria</taxon>
        <taxon>Bacillati</taxon>
        <taxon>Bacillota</taxon>
        <taxon>Bacilli</taxon>
        <taxon>Bacillales</taxon>
        <taxon>Paenibacillaceae</taxon>
        <taxon>Cohnella</taxon>
    </lineage>
</organism>
<evidence type="ECO:0000313" key="2">
    <source>
        <dbReference type="EMBL" id="MFC5530023.1"/>
    </source>
</evidence>
<protein>
    <submittedName>
        <fullName evidence="2">Lactonase family protein</fullName>
    </submittedName>
</protein>
<name>A0ABW0QYN1_9BACL</name>
<sequence>MAKAIEIWIGAYGSSEEVGVTRLSLDPDAATLTKETEFTGIQNPSFLTMDKSGRYLHAVSEVSTLGGQPGGEVVTFAIEEEGTSLQEVMSHPTLGADPCFVMLDPSERWLAVSNYSGSSVVVYPVEPSGVPGAVSVRFRHSGTGPNASRQEAPHPHSAVFSPDGQFLFIPDLGMDKIMVYALDSDKREWAVHDAVNLAPGAGPRHMKFHPSGKYAYVINELDSTVTRFDYAQPGKLEKQESVTTLPSTFEGESWCAEIVVSPDGRFVYASNRGHDSLAIFSVDADTGELRGAGFVSTRGKYPRNFAITPDGQWLLAANQHSDSVVLFRVDSATGLPVYAGNEIAINKPVCVYIRP</sequence>
<dbReference type="Pfam" id="PF10282">
    <property type="entry name" value="Lactonase"/>
    <property type="match status" value="1"/>
</dbReference>
<proteinExistence type="inferred from homology"/>
<evidence type="ECO:0000256" key="1">
    <source>
        <dbReference type="ARBA" id="ARBA00005564"/>
    </source>
</evidence>
<gene>
    <name evidence="2" type="ORF">ACFPQ4_11280</name>
</gene>
<comment type="caution">
    <text evidence="2">The sequence shown here is derived from an EMBL/GenBank/DDBJ whole genome shotgun (WGS) entry which is preliminary data.</text>
</comment>
<keyword evidence="3" id="KW-1185">Reference proteome</keyword>
<dbReference type="InterPro" id="IPR011048">
    <property type="entry name" value="Haem_d1_sf"/>
</dbReference>
<dbReference type="Gene3D" id="2.130.10.10">
    <property type="entry name" value="YVTN repeat-like/Quinoprotein amine dehydrogenase"/>
    <property type="match status" value="1"/>
</dbReference>
<accession>A0ABW0QYN1</accession>
<dbReference type="RefSeq" id="WP_378111957.1">
    <property type="nucleotide sequence ID" value="NZ_JBHSNC010000035.1"/>
</dbReference>